<accession>A0A7U0GAK1</accession>
<evidence type="ECO:0000313" key="2">
    <source>
        <dbReference type="EMBL" id="QQV91655.1"/>
    </source>
</evidence>
<sequence>MNINNLDNDIKKYKQQVALGEALERLEVNPDFRMLIELNYLGTHALDLVYSRTRDMTPDNEIARKIDAVATFKQYLDEVKDNRATATKSLREAEQTREEFYDED</sequence>
<keyword evidence="1" id="KW-0175">Coiled coil</keyword>
<feature type="coiled-coil region" evidence="1">
    <location>
        <begin position="76"/>
        <end position="103"/>
    </location>
</feature>
<gene>
    <name evidence="2" type="ORF">vBKpPFBKp27_023</name>
</gene>
<organism evidence="2 3">
    <name type="scientific">Klebsiella phage vB_KpP_FBKp27</name>
    <dbReference type="NCBI Taxonomy" id="2801837"/>
    <lineage>
        <taxon>Viruses</taxon>
        <taxon>Duplodnaviria</taxon>
        <taxon>Heunggongvirae</taxon>
        <taxon>Uroviricota</taxon>
        <taxon>Caudoviricetes</taxon>
        <taxon>Schitoviridae</taxon>
        <taxon>Efbeekayvirus</taxon>
        <taxon>Efbeekayvirus Fbkp27</taxon>
    </lineage>
</organism>
<reference evidence="2 3" key="1">
    <citation type="submission" date="2020-12" db="EMBL/GenBank/DDBJ databases">
        <title>Genomic characterization of four novel bacteriophages infecting Klebsiella pneumoniae.</title>
        <authorList>
            <person name="Estrada Bonilla B."/>
            <person name="Costa A.R."/>
            <person name="van Rossum T."/>
            <person name="Hagedoorn S."/>
            <person name="Wallinga H."/>
            <person name="Xiao M."/>
            <person name="Song W."/>
            <person name="Haas P.-J."/>
            <person name="Nobrega F.L."/>
            <person name="Brouns S.J.J."/>
        </authorList>
    </citation>
    <scope>NUCLEOTIDE SEQUENCE [LARGE SCALE GENOMIC DNA]</scope>
</reference>
<dbReference type="Proteomes" id="UP000596379">
    <property type="component" value="Segment"/>
</dbReference>
<name>A0A7U0GAK1_9CAUD</name>
<keyword evidence="3" id="KW-1185">Reference proteome</keyword>
<proteinExistence type="predicted"/>
<protein>
    <submittedName>
        <fullName evidence="2">Uncharacterized protein</fullName>
    </submittedName>
</protein>
<evidence type="ECO:0000313" key="3">
    <source>
        <dbReference type="Proteomes" id="UP000596379"/>
    </source>
</evidence>
<evidence type="ECO:0000256" key="1">
    <source>
        <dbReference type="SAM" id="Coils"/>
    </source>
</evidence>
<dbReference type="EMBL" id="MW394388">
    <property type="protein sequence ID" value="QQV91655.1"/>
    <property type="molecule type" value="Genomic_DNA"/>
</dbReference>